<accession>A0ABP7S476</accession>
<protein>
    <submittedName>
        <fullName evidence="2">VOC family protein</fullName>
    </submittedName>
</protein>
<dbReference type="PANTHER" id="PTHR36503:SF2">
    <property type="entry name" value="BLR2408 PROTEIN"/>
    <property type="match status" value="1"/>
</dbReference>
<gene>
    <name evidence="2" type="ORF">GCM10022247_29780</name>
</gene>
<sequence>MFIVSLPIQDRARSHRFYRALGLTAVGPLAEDGLPEPLQFDLAEAARLMLVPQDGFRWVLGGRPLAPEGSTECLLNLSAISTEALDDLIRRAREAGATVIVEPAQQPWGYSAVFTDPDGHAWMVTATP</sequence>
<name>A0ABP7S476_9PSEU</name>
<dbReference type="Gene3D" id="3.10.180.10">
    <property type="entry name" value="2,3-Dihydroxybiphenyl 1,2-Dioxygenase, domain 1"/>
    <property type="match status" value="1"/>
</dbReference>
<keyword evidence="3" id="KW-1185">Reference proteome</keyword>
<comment type="caution">
    <text evidence="2">The sequence shown here is derived from an EMBL/GenBank/DDBJ whole genome shotgun (WGS) entry which is preliminary data.</text>
</comment>
<dbReference type="InterPro" id="IPR004360">
    <property type="entry name" value="Glyas_Fos-R_dOase_dom"/>
</dbReference>
<dbReference type="PANTHER" id="PTHR36503">
    <property type="entry name" value="BLR2520 PROTEIN"/>
    <property type="match status" value="1"/>
</dbReference>
<dbReference type="Pfam" id="PF00903">
    <property type="entry name" value="Glyoxalase"/>
    <property type="match status" value="1"/>
</dbReference>
<evidence type="ECO:0000259" key="1">
    <source>
        <dbReference type="PROSITE" id="PS51819"/>
    </source>
</evidence>
<dbReference type="Proteomes" id="UP001501747">
    <property type="component" value="Unassembled WGS sequence"/>
</dbReference>
<dbReference type="PROSITE" id="PS51819">
    <property type="entry name" value="VOC"/>
    <property type="match status" value="1"/>
</dbReference>
<dbReference type="InterPro" id="IPR037523">
    <property type="entry name" value="VOC_core"/>
</dbReference>
<proteinExistence type="predicted"/>
<evidence type="ECO:0000313" key="3">
    <source>
        <dbReference type="Proteomes" id="UP001501747"/>
    </source>
</evidence>
<organism evidence="2 3">
    <name type="scientific">Allokutzneria multivorans</name>
    <dbReference type="NCBI Taxonomy" id="1142134"/>
    <lineage>
        <taxon>Bacteria</taxon>
        <taxon>Bacillati</taxon>
        <taxon>Actinomycetota</taxon>
        <taxon>Actinomycetes</taxon>
        <taxon>Pseudonocardiales</taxon>
        <taxon>Pseudonocardiaceae</taxon>
        <taxon>Allokutzneria</taxon>
    </lineage>
</organism>
<dbReference type="RefSeq" id="WP_344874970.1">
    <property type="nucleotide sequence ID" value="NZ_BAABAL010000008.1"/>
</dbReference>
<feature type="domain" description="VOC" evidence="1">
    <location>
        <begin position="1"/>
        <end position="127"/>
    </location>
</feature>
<reference evidence="3" key="1">
    <citation type="journal article" date="2019" name="Int. J. Syst. Evol. Microbiol.">
        <title>The Global Catalogue of Microorganisms (GCM) 10K type strain sequencing project: providing services to taxonomists for standard genome sequencing and annotation.</title>
        <authorList>
            <consortium name="The Broad Institute Genomics Platform"/>
            <consortium name="The Broad Institute Genome Sequencing Center for Infectious Disease"/>
            <person name="Wu L."/>
            <person name="Ma J."/>
        </authorList>
    </citation>
    <scope>NUCLEOTIDE SEQUENCE [LARGE SCALE GENOMIC DNA]</scope>
    <source>
        <strain evidence="3">JCM 17342</strain>
    </source>
</reference>
<dbReference type="EMBL" id="BAABAL010000008">
    <property type="protein sequence ID" value="GAA4006080.1"/>
    <property type="molecule type" value="Genomic_DNA"/>
</dbReference>
<dbReference type="SUPFAM" id="SSF54593">
    <property type="entry name" value="Glyoxalase/Bleomycin resistance protein/Dihydroxybiphenyl dioxygenase"/>
    <property type="match status" value="1"/>
</dbReference>
<dbReference type="InterPro" id="IPR029068">
    <property type="entry name" value="Glyas_Bleomycin-R_OHBP_Dase"/>
</dbReference>
<evidence type="ECO:0000313" key="2">
    <source>
        <dbReference type="EMBL" id="GAA4006080.1"/>
    </source>
</evidence>